<evidence type="ECO:0000313" key="1">
    <source>
        <dbReference type="EMBL" id="CAG8447538.1"/>
    </source>
</evidence>
<dbReference type="EMBL" id="CAJVPW010000237">
    <property type="protein sequence ID" value="CAG8447538.1"/>
    <property type="molecule type" value="Genomic_DNA"/>
</dbReference>
<comment type="caution">
    <text evidence="1">The sequence shown here is derived from an EMBL/GenBank/DDBJ whole genome shotgun (WGS) entry which is preliminary data.</text>
</comment>
<name>A0ACA9K2G1_9GLOM</name>
<organism evidence="1 2">
    <name type="scientific">Cetraspora pellucida</name>
    <dbReference type="NCBI Taxonomy" id="1433469"/>
    <lineage>
        <taxon>Eukaryota</taxon>
        <taxon>Fungi</taxon>
        <taxon>Fungi incertae sedis</taxon>
        <taxon>Mucoromycota</taxon>
        <taxon>Glomeromycotina</taxon>
        <taxon>Glomeromycetes</taxon>
        <taxon>Diversisporales</taxon>
        <taxon>Gigasporaceae</taxon>
        <taxon>Cetraspora</taxon>
    </lineage>
</organism>
<reference evidence="1" key="1">
    <citation type="submission" date="2021-06" db="EMBL/GenBank/DDBJ databases">
        <authorList>
            <person name="Kallberg Y."/>
            <person name="Tangrot J."/>
            <person name="Rosling A."/>
        </authorList>
    </citation>
    <scope>NUCLEOTIDE SEQUENCE</scope>
    <source>
        <strain evidence="1">28 12/20/2015</strain>
    </source>
</reference>
<accession>A0ACA9K2G1</accession>
<dbReference type="Proteomes" id="UP000789366">
    <property type="component" value="Unassembled WGS sequence"/>
</dbReference>
<keyword evidence="2" id="KW-1185">Reference proteome</keyword>
<gene>
    <name evidence="1" type="ORF">SPELUC_LOCUS601</name>
</gene>
<sequence length="59" mass="6951">RTLQYNKENQYPTFIFQVPTKDNNSEENEDNSKKISLTTYHKVLNAVKIHIDKTVEPNN</sequence>
<feature type="non-terminal residue" evidence="1">
    <location>
        <position position="1"/>
    </location>
</feature>
<evidence type="ECO:0000313" key="2">
    <source>
        <dbReference type="Proteomes" id="UP000789366"/>
    </source>
</evidence>
<proteinExistence type="predicted"/>
<protein>
    <submittedName>
        <fullName evidence="1">6808_t:CDS:1</fullName>
    </submittedName>
</protein>